<dbReference type="InterPro" id="IPR003148">
    <property type="entry name" value="RCK_N"/>
</dbReference>
<proteinExistence type="predicted"/>
<dbReference type="Proteomes" id="UP000007490">
    <property type="component" value="Chromosome"/>
</dbReference>
<dbReference type="Gene3D" id="3.30.70.1450">
    <property type="entry name" value="Regulator of K+ conductance, C-terminal domain"/>
    <property type="match status" value="1"/>
</dbReference>
<dbReference type="InterPro" id="IPR036291">
    <property type="entry name" value="NAD(P)-bd_dom_sf"/>
</dbReference>
<dbReference type="SUPFAM" id="SSF116726">
    <property type="entry name" value="TrkA C-terminal domain-like"/>
    <property type="match status" value="1"/>
</dbReference>
<dbReference type="PANTHER" id="PTHR43833">
    <property type="entry name" value="POTASSIUM CHANNEL PROTEIN 2-RELATED-RELATED"/>
    <property type="match status" value="1"/>
</dbReference>
<dbReference type="InterPro" id="IPR050721">
    <property type="entry name" value="Trk_Ktr_HKT_K-transport"/>
</dbReference>
<dbReference type="Gene3D" id="3.40.50.720">
    <property type="entry name" value="NAD(P)-binding Rossmann-like Domain"/>
    <property type="match status" value="1"/>
</dbReference>
<evidence type="ECO:0000313" key="9">
    <source>
        <dbReference type="EMBL" id="ADZ09283.1"/>
    </source>
</evidence>
<dbReference type="AlphaFoldDB" id="F0TCK6"/>
<evidence type="ECO:0000256" key="4">
    <source>
        <dbReference type="ARBA" id="ARBA00022958"/>
    </source>
</evidence>
<dbReference type="SUPFAM" id="SSF51735">
    <property type="entry name" value="NAD(P)-binding Rossmann-fold domains"/>
    <property type="match status" value="1"/>
</dbReference>
<dbReference type="GO" id="GO:0005886">
    <property type="term" value="C:plasma membrane"/>
    <property type="evidence" value="ECO:0007669"/>
    <property type="project" value="InterPro"/>
</dbReference>
<evidence type="ECO:0000256" key="6">
    <source>
        <dbReference type="ARBA" id="ARBA00023065"/>
    </source>
</evidence>
<evidence type="ECO:0000259" key="8">
    <source>
        <dbReference type="PROSITE" id="PS51202"/>
    </source>
</evidence>
<dbReference type="EMBL" id="CP002551">
    <property type="protein sequence ID" value="ADZ09283.1"/>
    <property type="molecule type" value="Genomic_DNA"/>
</dbReference>
<evidence type="ECO:0000256" key="2">
    <source>
        <dbReference type="ARBA" id="ARBA00022448"/>
    </source>
</evidence>
<keyword evidence="4" id="KW-0630">Potassium</keyword>
<evidence type="ECO:0000313" key="10">
    <source>
        <dbReference type="Proteomes" id="UP000007490"/>
    </source>
</evidence>
<keyword evidence="6" id="KW-0406">Ion transport</keyword>
<feature type="domain" description="RCK N-terminal" evidence="7">
    <location>
        <begin position="1"/>
        <end position="114"/>
    </location>
</feature>
<dbReference type="HOGENOM" id="CLU_046525_2_2_2"/>
<dbReference type="OrthoDB" id="24929at2157"/>
<keyword evidence="2" id="KW-0813">Transport</keyword>
<name>F0TCK6_METLA</name>
<comment type="function">
    <text evidence="1">Part of a potassium transport system.</text>
</comment>
<dbReference type="InterPro" id="IPR036721">
    <property type="entry name" value="RCK_C_sf"/>
</dbReference>
<dbReference type="InterPro" id="IPR006036">
    <property type="entry name" value="K_uptake_TrkA"/>
</dbReference>
<organism evidence="9 10">
    <name type="scientific">Methanobacterium lacus (strain AL-21)</name>
    <dbReference type="NCBI Taxonomy" id="877455"/>
    <lineage>
        <taxon>Archaea</taxon>
        <taxon>Methanobacteriati</taxon>
        <taxon>Methanobacteriota</taxon>
        <taxon>Methanomada group</taxon>
        <taxon>Methanobacteria</taxon>
        <taxon>Methanobacteriales</taxon>
        <taxon>Methanobacteriaceae</taxon>
        <taxon>Methanobacterium</taxon>
    </lineage>
</organism>
<dbReference type="KEGG" id="mel:Metbo_1036"/>
<evidence type="ECO:0000256" key="1">
    <source>
        <dbReference type="ARBA" id="ARBA00003660"/>
    </source>
</evidence>
<dbReference type="STRING" id="877455.Metbo_1036"/>
<dbReference type="Pfam" id="PF02080">
    <property type="entry name" value="TrkA_C"/>
    <property type="match status" value="1"/>
</dbReference>
<dbReference type="eggNOG" id="arCOG01957">
    <property type="taxonomic scope" value="Archaea"/>
</dbReference>
<dbReference type="InterPro" id="IPR006037">
    <property type="entry name" value="RCK_C"/>
</dbReference>
<keyword evidence="10" id="KW-1185">Reference proteome</keyword>
<gene>
    <name evidence="9" type="ordered locus">Metbo_1036</name>
</gene>
<keyword evidence="5" id="KW-0520">NAD</keyword>
<dbReference type="PROSITE" id="PS51202">
    <property type="entry name" value="RCK_C"/>
    <property type="match status" value="1"/>
</dbReference>
<reference evidence="9 10" key="2">
    <citation type="journal article" date="2014" name="Int. J. Syst. Evol. Microbiol.">
        <title>Methanobacterium paludis sp. nov. and a novel strain of Methanobacterium lacus isolated from northern peatlands.</title>
        <authorList>
            <person name="Cadillo-Quiroz H."/>
            <person name="Brauer S.L."/>
            <person name="Goodson N."/>
            <person name="Yavitt J.B."/>
            <person name="Zinder S.H."/>
        </authorList>
    </citation>
    <scope>NUCLEOTIDE SEQUENCE [LARGE SCALE GENOMIC DNA]</scope>
    <source>
        <strain evidence="9 10">AL-21</strain>
    </source>
</reference>
<dbReference type="PRINTS" id="PR00335">
    <property type="entry name" value="KUPTAKETRKA"/>
</dbReference>
<dbReference type="PANTHER" id="PTHR43833:SF5">
    <property type="entry name" value="TRK SYSTEM POTASSIUM UPTAKE PROTEIN TRKA"/>
    <property type="match status" value="1"/>
</dbReference>
<accession>F0TCK6</accession>
<dbReference type="PROSITE" id="PS51201">
    <property type="entry name" value="RCK_N"/>
    <property type="match status" value="1"/>
</dbReference>
<evidence type="ECO:0000256" key="5">
    <source>
        <dbReference type="ARBA" id="ARBA00023027"/>
    </source>
</evidence>
<protein>
    <submittedName>
        <fullName evidence="9">TrkA-N domain protein</fullName>
    </submittedName>
</protein>
<sequence>MYVIIMGGGRLGLKLAKELIFDGHDLTLIEKDETKCNFLSSEIDELVLCGNATDAITLKNAEISVADAFVAATGNDETNLLAALMAKKLGAKKIIARLNEPQHEPIFVSNDFITVVVPETIEAGYLEKLVLKPKVADLFIVDHGNGELLELEVNNSKIIGKTVGELNSQDDFYICGIYDKKKSEVNIVNDSTLITKNCRLIVLTKKEAVGNVLKLFTN</sequence>
<evidence type="ECO:0000256" key="3">
    <source>
        <dbReference type="ARBA" id="ARBA00022538"/>
    </source>
</evidence>
<keyword evidence="3" id="KW-0633">Potassium transport</keyword>
<feature type="domain" description="RCK C-terminal" evidence="8">
    <location>
        <begin position="136"/>
        <end position="218"/>
    </location>
</feature>
<dbReference type="Pfam" id="PF02254">
    <property type="entry name" value="TrkA_N"/>
    <property type="match status" value="1"/>
</dbReference>
<dbReference type="GO" id="GO:0015079">
    <property type="term" value="F:potassium ion transmembrane transporter activity"/>
    <property type="evidence" value="ECO:0007669"/>
    <property type="project" value="InterPro"/>
</dbReference>
<reference evidence="10" key="1">
    <citation type="submission" date="2011-02" db="EMBL/GenBank/DDBJ databases">
        <title>Complete sequence of Methanobacterium sp. AL-21.</title>
        <authorList>
            <consortium name="US DOE Joint Genome Institute"/>
            <person name="Lucas S."/>
            <person name="Copeland A."/>
            <person name="Lapidus A."/>
            <person name="Cheng J.-F."/>
            <person name="Goodwin L."/>
            <person name="Pitluck S."/>
            <person name="Chertkov O."/>
            <person name="Detter J.C."/>
            <person name="Han C."/>
            <person name="Tapia R."/>
            <person name="Land M."/>
            <person name="Hauser L."/>
            <person name="Kyrpides N."/>
            <person name="Ivanova N."/>
            <person name="Mikhailova N."/>
            <person name="Pagani I."/>
            <person name="Cadillo-Quiroz H."/>
            <person name="Imachi H."/>
            <person name="Zinder S."/>
            <person name="Liu W."/>
            <person name="Woyke T."/>
        </authorList>
    </citation>
    <scope>NUCLEOTIDE SEQUENCE [LARGE SCALE GENOMIC DNA]</scope>
    <source>
        <strain evidence="10">AL-21</strain>
    </source>
</reference>
<evidence type="ECO:0000259" key="7">
    <source>
        <dbReference type="PROSITE" id="PS51201"/>
    </source>
</evidence>